<evidence type="ECO:0000256" key="7">
    <source>
        <dbReference type="PROSITE-ProRule" id="PRU00094"/>
    </source>
</evidence>
<feature type="compositionally biased region" description="Polar residues" evidence="8">
    <location>
        <begin position="213"/>
        <end position="233"/>
    </location>
</feature>
<feature type="compositionally biased region" description="Polar residues" evidence="8">
    <location>
        <begin position="405"/>
        <end position="414"/>
    </location>
</feature>
<feature type="region of interest" description="Disordered" evidence="8">
    <location>
        <begin position="303"/>
        <end position="422"/>
    </location>
</feature>
<dbReference type="GO" id="GO:0000981">
    <property type="term" value="F:DNA-binding transcription factor activity, RNA polymerase II-specific"/>
    <property type="evidence" value="ECO:0007669"/>
    <property type="project" value="TreeGrafter"/>
</dbReference>
<dbReference type="Gene3D" id="3.30.50.10">
    <property type="entry name" value="Erythroid Transcription Factor GATA-1, subunit A"/>
    <property type="match status" value="1"/>
</dbReference>
<dbReference type="GO" id="GO:0045944">
    <property type="term" value="P:positive regulation of transcription by RNA polymerase II"/>
    <property type="evidence" value="ECO:0007669"/>
    <property type="project" value="TreeGrafter"/>
</dbReference>
<feature type="region of interest" description="Disordered" evidence="8">
    <location>
        <begin position="158"/>
        <end position="250"/>
    </location>
</feature>
<keyword evidence="3 7" id="KW-0863">Zinc-finger</keyword>
<name>A0A7R7XPJ3_9EURO</name>
<organism evidence="10 11">
    <name type="scientific">Aspergillus puulaauensis</name>
    <dbReference type="NCBI Taxonomy" id="1220207"/>
    <lineage>
        <taxon>Eukaryota</taxon>
        <taxon>Fungi</taxon>
        <taxon>Dikarya</taxon>
        <taxon>Ascomycota</taxon>
        <taxon>Pezizomycotina</taxon>
        <taxon>Eurotiomycetes</taxon>
        <taxon>Eurotiomycetidae</taxon>
        <taxon>Eurotiales</taxon>
        <taxon>Aspergillaceae</taxon>
        <taxon>Aspergillus</taxon>
    </lineage>
</organism>
<evidence type="ECO:0000256" key="4">
    <source>
        <dbReference type="ARBA" id="ARBA00022833"/>
    </source>
</evidence>
<feature type="compositionally biased region" description="Basic and acidic residues" evidence="8">
    <location>
        <begin position="241"/>
        <end position="250"/>
    </location>
</feature>
<keyword evidence="6" id="KW-0539">Nucleus</keyword>
<dbReference type="KEGG" id="apuu:APUU_50052S"/>
<sequence>MTGKVSDPRALDSYSLSPEDLVIAKGPLTNSNGYFIPDCNPTDLEQWPCDFSPRQSHLLSTRSDASHEQHSQEHPSFSLPTINPHSASPSLPLLQQDEMSQALDSVIDTCAGSLAFVSGPIHEDDENALLEAVGLSVGPDLSIEETGDSSFGMAWAPQSPSRFQLSPTFDSRTCNNDGLNKIDPMDTNHAWNKGDELEDDNRAKRPRRLKVPRTSSILDSTQPSRQGSRTSPAPESVGAARPEDPRDIEQRSTSIRCANCSTQNTSLWRHHHDGHTLCNACALFYKLHGRLRPLSMKTDFIRRRNRNGTNNLAARTARAPQPSLRRGSMEQVSASKSDRRDSDRRLPRCISDGSSSDISDRKSAAAPPITTGSWVGASTGRTESQETPTISQSGLEKGPDPVAASQAQRSSSIHGRQGAGHKWEWLTMTL</sequence>
<evidence type="ECO:0000313" key="10">
    <source>
        <dbReference type="EMBL" id="BCS25341.1"/>
    </source>
</evidence>
<proteinExistence type="predicted"/>
<keyword evidence="5" id="KW-0534">Nitrate assimilation</keyword>
<dbReference type="InterPro" id="IPR000679">
    <property type="entry name" value="Znf_GATA"/>
</dbReference>
<dbReference type="InterPro" id="IPR039355">
    <property type="entry name" value="Transcription_factor_GATA"/>
</dbReference>
<dbReference type="GO" id="GO:0000978">
    <property type="term" value="F:RNA polymerase II cis-regulatory region sequence-specific DNA binding"/>
    <property type="evidence" value="ECO:0007669"/>
    <property type="project" value="TreeGrafter"/>
</dbReference>
<dbReference type="GeneID" id="64975346"/>
<evidence type="ECO:0000259" key="9">
    <source>
        <dbReference type="PROSITE" id="PS50114"/>
    </source>
</evidence>
<dbReference type="AlphaFoldDB" id="A0A7R7XPJ3"/>
<accession>A0A7R7XPJ3</accession>
<evidence type="ECO:0000256" key="3">
    <source>
        <dbReference type="ARBA" id="ARBA00022771"/>
    </source>
</evidence>
<reference evidence="10" key="1">
    <citation type="submission" date="2021-01" db="EMBL/GenBank/DDBJ databases">
        <authorList>
            <consortium name="Aspergillus puulaauensis MK2 genome sequencing consortium"/>
            <person name="Kazuki M."/>
            <person name="Futagami T."/>
        </authorList>
    </citation>
    <scope>NUCLEOTIDE SEQUENCE</scope>
    <source>
        <strain evidence="10">MK2</strain>
    </source>
</reference>
<evidence type="ECO:0000256" key="1">
    <source>
        <dbReference type="ARBA" id="ARBA00004123"/>
    </source>
</evidence>
<feature type="compositionally biased region" description="Basic and acidic residues" evidence="8">
    <location>
        <begin position="192"/>
        <end position="203"/>
    </location>
</feature>
<dbReference type="GO" id="GO:0000122">
    <property type="term" value="P:negative regulation of transcription by RNA polymerase II"/>
    <property type="evidence" value="ECO:0007669"/>
    <property type="project" value="TreeGrafter"/>
</dbReference>
<evidence type="ECO:0000256" key="5">
    <source>
        <dbReference type="ARBA" id="ARBA00023063"/>
    </source>
</evidence>
<dbReference type="SMART" id="SM00401">
    <property type="entry name" value="ZnF_GATA"/>
    <property type="match status" value="1"/>
</dbReference>
<keyword evidence="4" id="KW-0862">Zinc</keyword>
<dbReference type="Pfam" id="PF00320">
    <property type="entry name" value="GATA"/>
    <property type="match status" value="1"/>
</dbReference>
<dbReference type="GO" id="GO:0005634">
    <property type="term" value="C:nucleus"/>
    <property type="evidence" value="ECO:0007669"/>
    <property type="project" value="UniProtKB-SubCell"/>
</dbReference>
<dbReference type="GO" id="GO:0008270">
    <property type="term" value="F:zinc ion binding"/>
    <property type="evidence" value="ECO:0007669"/>
    <property type="project" value="UniProtKB-KW"/>
</dbReference>
<dbReference type="OrthoDB" id="515401at2759"/>
<evidence type="ECO:0000256" key="2">
    <source>
        <dbReference type="ARBA" id="ARBA00022723"/>
    </source>
</evidence>
<evidence type="ECO:0000313" key="11">
    <source>
        <dbReference type="Proteomes" id="UP000654913"/>
    </source>
</evidence>
<dbReference type="PRINTS" id="PR00619">
    <property type="entry name" value="GATAZNFINGER"/>
</dbReference>
<keyword evidence="2" id="KW-0479">Metal-binding</keyword>
<evidence type="ECO:0000256" key="6">
    <source>
        <dbReference type="ARBA" id="ARBA00023242"/>
    </source>
</evidence>
<feature type="domain" description="GATA-type" evidence="9">
    <location>
        <begin position="251"/>
        <end position="304"/>
    </location>
</feature>
<dbReference type="EMBL" id="AP024447">
    <property type="protein sequence ID" value="BCS25341.1"/>
    <property type="molecule type" value="Genomic_DNA"/>
</dbReference>
<dbReference type="PANTHER" id="PTHR10071">
    <property type="entry name" value="TRANSCRIPTION FACTOR GATA FAMILY MEMBER"/>
    <property type="match status" value="1"/>
</dbReference>
<evidence type="ECO:0000256" key="8">
    <source>
        <dbReference type="SAM" id="MobiDB-lite"/>
    </source>
</evidence>
<dbReference type="CDD" id="cd00202">
    <property type="entry name" value="ZnF_GATA"/>
    <property type="match status" value="1"/>
</dbReference>
<feature type="compositionally biased region" description="Basic and acidic residues" evidence="8">
    <location>
        <begin position="336"/>
        <end position="346"/>
    </location>
</feature>
<keyword evidence="11" id="KW-1185">Reference proteome</keyword>
<dbReference type="InterPro" id="IPR013088">
    <property type="entry name" value="Znf_NHR/GATA"/>
</dbReference>
<comment type="subcellular location">
    <subcellularLocation>
        <location evidence="1">Nucleus</location>
    </subcellularLocation>
</comment>
<feature type="compositionally biased region" description="Polar residues" evidence="8">
    <location>
        <begin position="379"/>
        <end position="394"/>
    </location>
</feature>
<dbReference type="PROSITE" id="PS50114">
    <property type="entry name" value="GATA_ZN_FINGER_2"/>
    <property type="match status" value="1"/>
</dbReference>
<dbReference type="PANTHER" id="PTHR10071:SF281">
    <property type="entry name" value="BOX A-BINDING FACTOR-RELATED"/>
    <property type="match status" value="1"/>
</dbReference>
<feature type="compositionally biased region" description="Polar residues" evidence="8">
    <location>
        <begin position="158"/>
        <end position="178"/>
    </location>
</feature>
<feature type="region of interest" description="Disordered" evidence="8">
    <location>
        <begin position="58"/>
        <end position="91"/>
    </location>
</feature>
<reference evidence="10" key="2">
    <citation type="submission" date="2021-02" db="EMBL/GenBank/DDBJ databases">
        <title>Aspergillus puulaauensis MK2 genome sequence.</title>
        <authorList>
            <person name="Futagami T."/>
            <person name="Mori K."/>
            <person name="Kadooka C."/>
            <person name="Tanaka T."/>
        </authorList>
    </citation>
    <scope>NUCLEOTIDE SEQUENCE</scope>
    <source>
        <strain evidence="10">MK2</strain>
    </source>
</reference>
<feature type="compositionally biased region" description="Polar residues" evidence="8">
    <location>
        <begin position="74"/>
        <end position="89"/>
    </location>
</feature>
<dbReference type="RefSeq" id="XP_041557535.1">
    <property type="nucleotide sequence ID" value="XM_041705006.1"/>
</dbReference>
<gene>
    <name evidence="10" type="ORF">APUU_50052S</name>
</gene>
<feature type="compositionally biased region" description="Basic and acidic residues" evidence="8">
    <location>
        <begin position="64"/>
        <end position="73"/>
    </location>
</feature>
<dbReference type="SUPFAM" id="SSF57716">
    <property type="entry name" value="Glucocorticoid receptor-like (DNA-binding domain)"/>
    <property type="match status" value="1"/>
</dbReference>
<dbReference type="Proteomes" id="UP000654913">
    <property type="component" value="Chromosome 5"/>
</dbReference>
<protein>
    <recommendedName>
        <fullName evidence="9">GATA-type domain-containing protein</fullName>
    </recommendedName>
</protein>